<evidence type="ECO:0000256" key="3">
    <source>
        <dbReference type="ARBA" id="ARBA00022723"/>
    </source>
</evidence>
<evidence type="ECO:0000313" key="10">
    <source>
        <dbReference type="Proteomes" id="UP000319143"/>
    </source>
</evidence>
<dbReference type="InterPro" id="IPR024607">
    <property type="entry name" value="Sulfatase_CS"/>
</dbReference>
<dbReference type="OrthoDB" id="9783154at2"/>
<keyword evidence="6" id="KW-0106">Calcium</keyword>
<evidence type="ECO:0000256" key="5">
    <source>
        <dbReference type="ARBA" id="ARBA00022801"/>
    </source>
</evidence>
<evidence type="ECO:0000259" key="8">
    <source>
        <dbReference type="Pfam" id="PF00884"/>
    </source>
</evidence>
<dbReference type="GO" id="GO:0004065">
    <property type="term" value="F:arylsulfatase activity"/>
    <property type="evidence" value="ECO:0007669"/>
    <property type="project" value="UniProtKB-EC"/>
</dbReference>
<feature type="chain" id="PRO_5022803121" evidence="7">
    <location>
        <begin position="25"/>
        <end position="488"/>
    </location>
</feature>
<dbReference type="RefSeq" id="WP_146530878.1">
    <property type="nucleotide sequence ID" value="NZ_SJPV01000016.1"/>
</dbReference>
<dbReference type="InterPro" id="IPR017850">
    <property type="entry name" value="Alkaline_phosphatase_core_sf"/>
</dbReference>
<evidence type="ECO:0000256" key="6">
    <source>
        <dbReference type="ARBA" id="ARBA00022837"/>
    </source>
</evidence>
<evidence type="ECO:0000256" key="2">
    <source>
        <dbReference type="ARBA" id="ARBA00008779"/>
    </source>
</evidence>
<feature type="domain" description="Sulfatase N-terminal" evidence="8">
    <location>
        <begin position="31"/>
        <end position="360"/>
    </location>
</feature>
<keyword evidence="4 7" id="KW-0732">Signal</keyword>
<dbReference type="GO" id="GO:0046872">
    <property type="term" value="F:metal ion binding"/>
    <property type="evidence" value="ECO:0007669"/>
    <property type="project" value="UniProtKB-KW"/>
</dbReference>
<evidence type="ECO:0000256" key="1">
    <source>
        <dbReference type="ARBA" id="ARBA00001913"/>
    </source>
</evidence>
<dbReference type="InterPro" id="IPR000917">
    <property type="entry name" value="Sulfatase_N"/>
</dbReference>
<gene>
    <name evidence="9" type="primary">atsA_129</name>
    <name evidence="9" type="ORF">Poly41_61620</name>
</gene>
<comment type="similarity">
    <text evidence="2">Belongs to the sulfatase family.</text>
</comment>
<protein>
    <submittedName>
        <fullName evidence="9">Arylsulfatase</fullName>
        <ecNumber evidence="9">3.1.6.1</ecNumber>
    </submittedName>
</protein>
<reference evidence="9 10" key="1">
    <citation type="submission" date="2019-02" db="EMBL/GenBank/DDBJ databases">
        <title>Deep-cultivation of Planctomycetes and their phenomic and genomic characterization uncovers novel biology.</title>
        <authorList>
            <person name="Wiegand S."/>
            <person name="Jogler M."/>
            <person name="Boedeker C."/>
            <person name="Pinto D."/>
            <person name="Vollmers J."/>
            <person name="Rivas-Marin E."/>
            <person name="Kohn T."/>
            <person name="Peeters S.H."/>
            <person name="Heuer A."/>
            <person name="Rast P."/>
            <person name="Oberbeckmann S."/>
            <person name="Bunk B."/>
            <person name="Jeske O."/>
            <person name="Meyerdierks A."/>
            <person name="Storesund J.E."/>
            <person name="Kallscheuer N."/>
            <person name="Luecker S."/>
            <person name="Lage O.M."/>
            <person name="Pohl T."/>
            <person name="Merkel B.J."/>
            <person name="Hornburger P."/>
            <person name="Mueller R.-W."/>
            <person name="Bruemmer F."/>
            <person name="Labrenz M."/>
            <person name="Spormann A.M."/>
            <person name="Op Den Camp H."/>
            <person name="Overmann J."/>
            <person name="Amann R."/>
            <person name="Jetten M.S.M."/>
            <person name="Mascher T."/>
            <person name="Medema M.H."/>
            <person name="Devos D.P."/>
            <person name="Kaster A.-K."/>
            <person name="Ovreas L."/>
            <person name="Rohde M."/>
            <person name="Galperin M.Y."/>
            <person name="Jogler C."/>
        </authorList>
    </citation>
    <scope>NUCLEOTIDE SEQUENCE [LARGE SCALE GENOMIC DNA]</scope>
    <source>
        <strain evidence="9 10">Poly41</strain>
    </source>
</reference>
<dbReference type="AlphaFoldDB" id="A0A5C6D6C1"/>
<evidence type="ECO:0000256" key="4">
    <source>
        <dbReference type="ARBA" id="ARBA00022729"/>
    </source>
</evidence>
<evidence type="ECO:0000256" key="7">
    <source>
        <dbReference type="SAM" id="SignalP"/>
    </source>
</evidence>
<dbReference type="PANTHER" id="PTHR42693">
    <property type="entry name" value="ARYLSULFATASE FAMILY MEMBER"/>
    <property type="match status" value="1"/>
</dbReference>
<keyword evidence="10" id="KW-1185">Reference proteome</keyword>
<dbReference type="Gene3D" id="3.40.720.10">
    <property type="entry name" value="Alkaline Phosphatase, subunit A"/>
    <property type="match status" value="1"/>
</dbReference>
<dbReference type="Gene3D" id="3.30.1120.10">
    <property type="match status" value="1"/>
</dbReference>
<dbReference type="InterPro" id="IPR050738">
    <property type="entry name" value="Sulfatase"/>
</dbReference>
<proteinExistence type="inferred from homology"/>
<feature type="signal peptide" evidence="7">
    <location>
        <begin position="1"/>
        <end position="24"/>
    </location>
</feature>
<accession>A0A5C6D6C1</accession>
<dbReference type="CDD" id="cd16142">
    <property type="entry name" value="ARS_like"/>
    <property type="match status" value="1"/>
</dbReference>
<organism evidence="9 10">
    <name type="scientific">Novipirellula artificiosorum</name>
    <dbReference type="NCBI Taxonomy" id="2528016"/>
    <lineage>
        <taxon>Bacteria</taxon>
        <taxon>Pseudomonadati</taxon>
        <taxon>Planctomycetota</taxon>
        <taxon>Planctomycetia</taxon>
        <taxon>Pirellulales</taxon>
        <taxon>Pirellulaceae</taxon>
        <taxon>Novipirellula</taxon>
    </lineage>
</organism>
<evidence type="ECO:0000313" key="9">
    <source>
        <dbReference type="EMBL" id="TWU31605.1"/>
    </source>
</evidence>
<keyword evidence="5 9" id="KW-0378">Hydrolase</keyword>
<sequence precursor="true">MKTIILAWSCLLAAGLTDTQNAVAQQESDKPNVVLMLADNVGWGDIGVYGGGEIRGMPTPNIDRLAREGLQMTQFLVEPGCTPSRAALMTGRYSCRSGLGTIIIGGTPNTLQANELTMAEIFRSQGYATGMAGKWHLGSEEQSWPTRQGFDEYHVGVIETTDGTLYRGHMERAAIPESDIQKVVPKIYESEPNGNLKAVREYTVDYRRQIEGDIAKASVDYIKRQANDDKPFFLYVGWTHTHYPNVTTPEFKGKSSHAYGDAIMELDHRTGQVLDAIKQAGIEDNTIVIWLSDNSACPTGNPMAYPGGNNGPFRGELGDALEGSLRVPGMIKWPGKIKPRKSNEMVSLHDFVPTLAEIIGAKLPADRPYDGVNQSDFFLGKQEKSNREHLITFVNNDLAAVRWRHYRMYPNSFTSSAGNPSKEGGLGVRLMNNELPDLFNIEMDPREQINICADNAWVFRHYLRIIGEYKQSLEEHPNPPGVSLTDID</sequence>
<keyword evidence="3" id="KW-0479">Metal-binding</keyword>
<dbReference type="Pfam" id="PF00884">
    <property type="entry name" value="Sulfatase"/>
    <property type="match status" value="1"/>
</dbReference>
<dbReference type="Proteomes" id="UP000319143">
    <property type="component" value="Unassembled WGS sequence"/>
</dbReference>
<dbReference type="SUPFAM" id="SSF53649">
    <property type="entry name" value="Alkaline phosphatase-like"/>
    <property type="match status" value="1"/>
</dbReference>
<dbReference type="EC" id="3.1.6.1" evidence="9"/>
<comment type="cofactor">
    <cofactor evidence="1">
        <name>Ca(2+)</name>
        <dbReference type="ChEBI" id="CHEBI:29108"/>
    </cofactor>
</comment>
<name>A0A5C6D6C1_9BACT</name>
<comment type="caution">
    <text evidence="9">The sequence shown here is derived from an EMBL/GenBank/DDBJ whole genome shotgun (WGS) entry which is preliminary data.</text>
</comment>
<dbReference type="PROSITE" id="PS00149">
    <property type="entry name" value="SULFATASE_2"/>
    <property type="match status" value="1"/>
</dbReference>
<dbReference type="EMBL" id="SJPV01000016">
    <property type="protein sequence ID" value="TWU31605.1"/>
    <property type="molecule type" value="Genomic_DNA"/>
</dbReference>
<dbReference type="PANTHER" id="PTHR42693:SF42">
    <property type="entry name" value="ARYLSULFATASE G"/>
    <property type="match status" value="1"/>
</dbReference>